<comment type="caution">
    <text evidence="1">The sequence shown here is derived from an EMBL/GenBank/DDBJ whole genome shotgun (WGS) entry which is preliminary data.</text>
</comment>
<dbReference type="EMBL" id="CM056790">
    <property type="protein sequence ID" value="KAJ8723249.1"/>
    <property type="molecule type" value="Genomic_DNA"/>
</dbReference>
<gene>
    <name evidence="1" type="ORF">PYW08_003161</name>
</gene>
<reference evidence="1" key="1">
    <citation type="submission" date="2023-03" db="EMBL/GenBank/DDBJ databases">
        <title>Chromosome-level genomes of two armyworms, Mythimna separata and Mythimna loreyi, provide insights into the biosynthesis and reception of sex pheromones.</title>
        <authorList>
            <person name="Zhao H."/>
        </authorList>
    </citation>
    <scope>NUCLEOTIDE SEQUENCE</scope>
    <source>
        <strain evidence="1">BeijingLab</strain>
    </source>
</reference>
<sequence>MSIVQILVLAYIIKIINLTLCCMMVQPNKEYFHYFAYGSNLLKKRIHINNPSAVFLGVGRLDNYKLDFVQYYDLWGGAVATIVPSENRHVWGAVWKMKIENLLTLDKQEGVATKQYFAKEVDISGIEAKKIKCRTYQHCVVPPFLKSLTYLPDDRRPSITYKQCIINGAMECRIPDDYVDMLKNIPNNGQHADDDLRKRLDL</sequence>
<evidence type="ECO:0000313" key="1">
    <source>
        <dbReference type="EMBL" id="KAJ8723249.1"/>
    </source>
</evidence>
<dbReference type="Proteomes" id="UP001231649">
    <property type="component" value="Chromosome 14"/>
</dbReference>
<keyword evidence="2" id="KW-1185">Reference proteome</keyword>
<accession>A0ACC2QT12</accession>
<evidence type="ECO:0000313" key="2">
    <source>
        <dbReference type="Proteomes" id="UP001231649"/>
    </source>
</evidence>
<proteinExistence type="predicted"/>
<organism evidence="1 2">
    <name type="scientific">Mythimna loreyi</name>
    <dbReference type="NCBI Taxonomy" id="667449"/>
    <lineage>
        <taxon>Eukaryota</taxon>
        <taxon>Metazoa</taxon>
        <taxon>Ecdysozoa</taxon>
        <taxon>Arthropoda</taxon>
        <taxon>Hexapoda</taxon>
        <taxon>Insecta</taxon>
        <taxon>Pterygota</taxon>
        <taxon>Neoptera</taxon>
        <taxon>Endopterygota</taxon>
        <taxon>Lepidoptera</taxon>
        <taxon>Glossata</taxon>
        <taxon>Ditrysia</taxon>
        <taxon>Noctuoidea</taxon>
        <taxon>Noctuidae</taxon>
        <taxon>Noctuinae</taxon>
        <taxon>Hadenini</taxon>
        <taxon>Mythimna</taxon>
    </lineage>
</organism>
<name>A0ACC2QT12_9NEOP</name>
<protein>
    <submittedName>
        <fullName evidence="1">Uncharacterized protein</fullName>
    </submittedName>
</protein>